<dbReference type="GO" id="GO:0016491">
    <property type="term" value="F:oxidoreductase activity"/>
    <property type="evidence" value="ECO:0007669"/>
    <property type="project" value="InterPro"/>
</dbReference>
<dbReference type="GO" id="GO:0030313">
    <property type="term" value="C:cell envelope"/>
    <property type="evidence" value="ECO:0007669"/>
    <property type="project" value="UniProtKB-SubCell"/>
</dbReference>
<dbReference type="InterPro" id="IPR017937">
    <property type="entry name" value="Thioredoxin_CS"/>
</dbReference>
<dbReference type="PROSITE" id="PS51352">
    <property type="entry name" value="THIOREDOXIN_2"/>
    <property type="match status" value="1"/>
</dbReference>
<protein>
    <recommendedName>
        <fullName evidence="5">Thioredoxin domain-containing protein</fullName>
    </recommendedName>
</protein>
<evidence type="ECO:0000256" key="4">
    <source>
        <dbReference type="SAM" id="SignalP"/>
    </source>
</evidence>
<comment type="subcellular location">
    <subcellularLocation>
        <location evidence="1">Cell envelope</location>
    </subcellularLocation>
</comment>
<dbReference type="EMBL" id="MGFH01000201">
    <property type="protein sequence ID" value="OGM02762.1"/>
    <property type="molecule type" value="Genomic_DNA"/>
</dbReference>
<dbReference type="InterPro" id="IPR036249">
    <property type="entry name" value="Thioredoxin-like_sf"/>
</dbReference>
<feature type="signal peptide" evidence="4">
    <location>
        <begin position="1"/>
        <end position="20"/>
    </location>
</feature>
<dbReference type="PANTHER" id="PTHR42852:SF18">
    <property type="entry name" value="CHROMOSOME UNDETERMINED SCAFFOLD_47, WHOLE GENOME SHOTGUN SEQUENCE"/>
    <property type="match status" value="1"/>
</dbReference>
<comment type="caution">
    <text evidence="6">The sequence shown here is derived from an EMBL/GenBank/DDBJ whole genome shotgun (WGS) entry which is preliminary data.</text>
</comment>
<accession>A0A1F7WIW1</accession>
<feature type="region of interest" description="Disordered" evidence="3">
    <location>
        <begin position="158"/>
        <end position="206"/>
    </location>
</feature>
<reference evidence="6 7" key="1">
    <citation type="journal article" date="2016" name="Nat. Commun.">
        <title>Thousands of microbial genomes shed light on interconnected biogeochemical processes in an aquifer system.</title>
        <authorList>
            <person name="Anantharaman K."/>
            <person name="Brown C.T."/>
            <person name="Hug L.A."/>
            <person name="Sharon I."/>
            <person name="Castelle C.J."/>
            <person name="Probst A.J."/>
            <person name="Thomas B.C."/>
            <person name="Singh A."/>
            <person name="Wilkins M.J."/>
            <person name="Karaoz U."/>
            <person name="Brodie E.L."/>
            <person name="Williams K.H."/>
            <person name="Hubbard S.S."/>
            <person name="Banfield J.F."/>
        </authorList>
    </citation>
    <scope>NUCLEOTIDE SEQUENCE [LARGE SCALE GENOMIC DNA]</scope>
</reference>
<dbReference type="GO" id="GO:0017004">
    <property type="term" value="P:cytochrome complex assembly"/>
    <property type="evidence" value="ECO:0007669"/>
    <property type="project" value="UniProtKB-KW"/>
</dbReference>
<name>A0A1F7WIW1_9BACT</name>
<organism evidence="6 7">
    <name type="scientific">Candidatus Wallbacteria bacterium GWC2_49_35</name>
    <dbReference type="NCBI Taxonomy" id="1817813"/>
    <lineage>
        <taxon>Bacteria</taxon>
        <taxon>Candidatus Walliibacteriota</taxon>
    </lineage>
</organism>
<sequence length="206" mass="22006">MRRKLFLLAAIIMFAISINAAFSKDTVNLAGESFKEVDAAAWLNSEPLKVADQKGKTVLLEFWATWCPPCRKSIPHLIELYNKYKDKNVVFMTFTDEAKETAEPFVTEMKMPYPIGVGSKTGNDYGVAGIPHAVIIGPDQKIAWTGHPMDPEFEKALEKSAAASTGAGDAKTEAAPATGEVKLDAAPSAGTGEAGVKPAEDCGTGK</sequence>
<evidence type="ECO:0000259" key="5">
    <source>
        <dbReference type="PROSITE" id="PS51352"/>
    </source>
</evidence>
<dbReference type="PROSITE" id="PS00194">
    <property type="entry name" value="THIOREDOXIN_1"/>
    <property type="match status" value="1"/>
</dbReference>
<proteinExistence type="predicted"/>
<dbReference type="Proteomes" id="UP000178735">
    <property type="component" value="Unassembled WGS sequence"/>
</dbReference>
<dbReference type="AlphaFoldDB" id="A0A1F7WIW1"/>
<evidence type="ECO:0000256" key="1">
    <source>
        <dbReference type="ARBA" id="ARBA00004196"/>
    </source>
</evidence>
<dbReference type="STRING" id="1817813.A2008_04085"/>
<gene>
    <name evidence="6" type="ORF">A2008_04085</name>
</gene>
<evidence type="ECO:0000313" key="6">
    <source>
        <dbReference type="EMBL" id="OGM02762.1"/>
    </source>
</evidence>
<feature type="chain" id="PRO_5009533440" description="Thioredoxin domain-containing protein" evidence="4">
    <location>
        <begin position="21"/>
        <end position="206"/>
    </location>
</feature>
<dbReference type="InterPro" id="IPR013740">
    <property type="entry name" value="Redoxin"/>
</dbReference>
<keyword evidence="4" id="KW-0732">Signal</keyword>
<dbReference type="InterPro" id="IPR050553">
    <property type="entry name" value="Thioredoxin_ResA/DsbE_sf"/>
</dbReference>
<dbReference type="SUPFAM" id="SSF52833">
    <property type="entry name" value="Thioredoxin-like"/>
    <property type="match status" value="1"/>
</dbReference>
<keyword evidence="2" id="KW-0201">Cytochrome c-type biogenesis</keyword>
<dbReference type="PANTHER" id="PTHR42852">
    <property type="entry name" value="THIOL:DISULFIDE INTERCHANGE PROTEIN DSBE"/>
    <property type="match status" value="1"/>
</dbReference>
<evidence type="ECO:0000256" key="2">
    <source>
        <dbReference type="ARBA" id="ARBA00022748"/>
    </source>
</evidence>
<dbReference type="Pfam" id="PF08534">
    <property type="entry name" value="Redoxin"/>
    <property type="match status" value="1"/>
</dbReference>
<dbReference type="InterPro" id="IPR013766">
    <property type="entry name" value="Thioredoxin_domain"/>
</dbReference>
<evidence type="ECO:0000313" key="7">
    <source>
        <dbReference type="Proteomes" id="UP000178735"/>
    </source>
</evidence>
<dbReference type="CDD" id="cd02966">
    <property type="entry name" value="TlpA_like_family"/>
    <property type="match status" value="1"/>
</dbReference>
<feature type="domain" description="Thioredoxin" evidence="5">
    <location>
        <begin position="13"/>
        <end position="162"/>
    </location>
</feature>
<dbReference type="Gene3D" id="3.40.30.10">
    <property type="entry name" value="Glutaredoxin"/>
    <property type="match status" value="1"/>
</dbReference>
<evidence type="ECO:0000256" key="3">
    <source>
        <dbReference type="SAM" id="MobiDB-lite"/>
    </source>
</evidence>